<reference evidence="2" key="1">
    <citation type="submission" date="2021-10" db="EMBL/GenBank/DDBJ databases">
        <title>Tropical sea cucumber genome reveals ecological adaptation and Cuvierian tubules defense mechanism.</title>
        <authorList>
            <person name="Chen T."/>
        </authorList>
    </citation>
    <scope>NUCLEOTIDE SEQUENCE</scope>
    <source>
        <strain evidence="2">Nanhai2018</strain>
        <tissue evidence="2">Muscle</tissue>
    </source>
</reference>
<comment type="caution">
    <text evidence="2">The sequence shown here is derived from an EMBL/GenBank/DDBJ whole genome shotgun (WGS) entry which is preliminary data.</text>
</comment>
<accession>A0A9Q0YIW3</accession>
<keyword evidence="3" id="KW-1185">Reference proteome</keyword>
<dbReference type="GO" id="GO:0015074">
    <property type="term" value="P:DNA integration"/>
    <property type="evidence" value="ECO:0007669"/>
    <property type="project" value="InterPro"/>
</dbReference>
<organism evidence="2 3">
    <name type="scientific">Holothuria leucospilota</name>
    <name type="common">Black long sea cucumber</name>
    <name type="synonym">Mertensiothuria leucospilota</name>
    <dbReference type="NCBI Taxonomy" id="206669"/>
    <lineage>
        <taxon>Eukaryota</taxon>
        <taxon>Metazoa</taxon>
        <taxon>Echinodermata</taxon>
        <taxon>Eleutherozoa</taxon>
        <taxon>Echinozoa</taxon>
        <taxon>Holothuroidea</taxon>
        <taxon>Aspidochirotacea</taxon>
        <taxon>Aspidochirotida</taxon>
        <taxon>Holothuriidae</taxon>
        <taxon>Holothuria</taxon>
    </lineage>
</organism>
<evidence type="ECO:0000313" key="2">
    <source>
        <dbReference type="EMBL" id="KAJ8019576.1"/>
    </source>
</evidence>
<keyword evidence="1" id="KW-0233">DNA recombination</keyword>
<evidence type="ECO:0000313" key="3">
    <source>
        <dbReference type="Proteomes" id="UP001152320"/>
    </source>
</evidence>
<dbReference type="InterPro" id="IPR013762">
    <property type="entry name" value="Integrase-like_cat_sf"/>
</dbReference>
<dbReference type="GO" id="GO:0003677">
    <property type="term" value="F:DNA binding"/>
    <property type="evidence" value="ECO:0007669"/>
    <property type="project" value="InterPro"/>
</dbReference>
<proteinExistence type="predicted"/>
<protein>
    <submittedName>
        <fullName evidence="2">Uncharacterized protein</fullName>
    </submittedName>
</protein>
<gene>
    <name evidence="2" type="ORF">HOLleu_41225</name>
</gene>
<sequence>MKQTPWLFSTDNITFLPSGDAGIVFHGRKNDASRTGFHVTLRPTRETKIDPVKALRDYIARTSHQRSEDKCVFLSLNPPFCPVTAKTVANILNEAINIVGLSGRGFSAKSFRPTGATLAVESVFYEHYVHAKPPETFSEKILLHD</sequence>
<name>A0A9Q0YIW3_HOLLE</name>
<evidence type="ECO:0000256" key="1">
    <source>
        <dbReference type="ARBA" id="ARBA00023172"/>
    </source>
</evidence>
<dbReference type="Proteomes" id="UP001152320">
    <property type="component" value="Chromosome 23"/>
</dbReference>
<dbReference type="GO" id="GO:0006310">
    <property type="term" value="P:DNA recombination"/>
    <property type="evidence" value="ECO:0007669"/>
    <property type="project" value="UniProtKB-KW"/>
</dbReference>
<dbReference type="SUPFAM" id="SSF56349">
    <property type="entry name" value="DNA breaking-rejoining enzymes"/>
    <property type="match status" value="1"/>
</dbReference>
<dbReference type="EMBL" id="JAIZAY010000023">
    <property type="protein sequence ID" value="KAJ8019576.1"/>
    <property type="molecule type" value="Genomic_DNA"/>
</dbReference>
<dbReference type="OrthoDB" id="2221171at2759"/>
<dbReference type="AlphaFoldDB" id="A0A9Q0YIW3"/>
<dbReference type="Gene3D" id="1.10.443.10">
    <property type="entry name" value="Intergrase catalytic core"/>
    <property type="match status" value="1"/>
</dbReference>
<dbReference type="InterPro" id="IPR011010">
    <property type="entry name" value="DNA_brk_join_enz"/>
</dbReference>